<comment type="caution">
    <text evidence="1">The sequence shown here is derived from an EMBL/GenBank/DDBJ whole genome shotgun (WGS) entry which is preliminary data.</text>
</comment>
<name>A0ACA9K9H9_9GLOM</name>
<evidence type="ECO:0000313" key="2">
    <source>
        <dbReference type="Proteomes" id="UP000789702"/>
    </source>
</evidence>
<keyword evidence="2" id="KW-1185">Reference proteome</keyword>
<organism evidence="1 2">
    <name type="scientific">Dentiscutata heterogama</name>
    <dbReference type="NCBI Taxonomy" id="1316150"/>
    <lineage>
        <taxon>Eukaryota</taxon>
        <taxon>Fungi</taxon>
        <taxon>Fungi incertae sedis</taxon>
        <taxon>Mucoromycota</taxon>
        <taxon>Glomeromycotina</taxon>
        <taxon>Glomeromycetes</taxon>
        <taxon>Diversisporales</taxon>
        <taxon>Gigasporaceae</taxon>
        <taxon>Dentiscutata</taxon>
    </lineage>
</organism>
<evidence type="ECO:0000313" key="1">
    <source>
        <dbReference type="EMBL" id="CAG8460041.1"/>
    </source>
</evidence>
<protein>
    <submittedName>
        <fullName evidence="1">3588_t:CDS:1</fullName>
    </submittedName>
</protein>
<sequence length="580" mass="66335">VSLIPRLDYDNGKTYKSRHSFIKKLYKKYMPFSRARWLFIIVIFGALYFVFISKYIFFEQSDFQPPIKEVNNEDTKLILEDLVTDPILDSPIQVHNDQTWSERQMDVKKAFKHAWDGYVRDAWGYDEYHPLSHSGSNLSNAGIGFTIVDSLDTLLIMDLKEEYEHARDWVANSLDFNVDGDVNVFETTIRVLGGLLSAYHLSGNDGLYLAKAIDLGDRLLGAFSSPTGIPYASVNLARREGIRAHFNGGASSTSEATTLQLEFKYLSLLSDNYEYWDKSQNIMLIVDELKKYDGLVPIFLSPNDGQFWGGKITLGARGDSYYEYLLKQFIQTSYTEYFYRRMYDEAIKGVKTHLIDRSYPSGLLYIGELAGFGDDVISPKMDHLVCFLGGNLALGATRGRKVQDVQKNMSDNDLEDLNIGKELTKTCVEMYFSTTTGLAPEIAYFSTSDDATTDIIIKSLDGHNLLRPETVESLFILWRLTGDIQYRHWGWEIFQAFEKYTKVEEGGYTSLDDVTVVPPKQRDKMETFWLAETLKYFYLLFGPDDLIPLDKYVFNTEAHPLPIFSPTSEDAQARIKKMPN</sequence>
<dbReference type="EMBL" id="CAJVPU010000720">
    <property type="protein sequence ID" value="CAG8460041.1"/>
    <property type="molecule type" value="Genomic_DNA"/>
</dbReference>
<reference evidence="1" key="1">
    <citation type="submission" date="2021-06" db="EMBL/GenBank/DDBJ databases">
        <authorList>
            <person name="Kallberg Y."/>
            <person name="Tangrot J."/>
            <person name="Rosling A."/>
        </authorList>
    </citation>
    <scope>NUCLEOTIDE SEQUENCE</scope>
    <source>
        <strain evidence="1">IL203A</strain>
    </source>
</reference>
<accession>A0ACA9K9H9</accession>
<gene>
    <name evidence="1" type="ORF">DHETER_LOCUS1238</name>
</gene>
<proteinExistence type="predicted"/>
<dbReference type="Proteomes" id="UP000789702">
    <property type="component" value="Unassembled WGS sequence"/>
</dbReference>
<feature type="non-terminal residue" evidence="1">
    <location>
        <position position="1"/>
    </location>
</feature>